<dbReference type="NCBIfam" id="NF003361">
    <property type="entry name" value="PRK04435.1"/>
    <property type="match status" value="1"/>
</dbReference>
<feature type="domain" description="ACT" evidence="1">
    <location>
        <begin position="69"/>
        <end position="144"/>
    </location>
</feature>
<name>A0A9D0ZP97_9FIRM</name>
<proteinExistence type="predicted"/>
<evidence type="ECO:0000313" key="3">
    <source>
        <dbReference type="Proteomes" id="UP000824260"/>
    </source>
</evidence>
<dbReference type="InterPro" id="IPR045865">
    <property type="entry name" value="ACT-like_dom_sf"/>
</dbReference>
<dbReference type="SUPFAM" id="SSF55021">
    <property type="entry name" value="ACT-like"/>
    <property type="match status" value="1"/>
</dbReference>
<reference evidence="2" key="2">
    <citation type="journal article" date="2021" name="PeerJ">
        <title>Extensive microbial diversity within the chicken gut microbiome revealed by metagenomics and culture.</title>
        <authorList>
            <person name="Gilroy R."/>
            <person name="Ravi A."/>
            <person name="Getino M."/>
            <person name="Pursley I."/>
            <person name="Horton D.L."/>
            <person name="Alikhan N.F."/>
            <person name="Baker D."/>
            <person name="Gharbi K."/>
            <person name="Hall N."/>
            <person name="Watson M."/>
            <person name="Adriaenssens E.M."/>
            <person name="Foster-Nyarko E."/>
            <person name="Jarju S."/>
            <person name="Secka A."/>
            <person name="Antonio M."/>
            <person name="Oren A."/>
            <person name="Chaudhuri R.R."/>
            <person name="La Ragione R."/>
            <person name="Hildebrand F."/>
            <person name="Pallen M.J."/>
        </authorList>
    </citation>
    <scope>NUCLEOTIDE SEQUENCE</scope>
    <source>
        <strain evidence="2">ChiSjej6B24-2974</strain>
    </source>
</reference>
<dbReference type="InterPro" id="IPR002912">
    <property type="entry name" value="ACT_dom"/>
</dbReference>
<dbReference type="Proteomes" id="UP000824260">
    <property type="component" value="Unassembled WGS sequence"/>
</dbReference>
<gene>
    <name evidence="2" type="ORF">IAA52_13425</name>
</gene>
<evidence type="ECO:0000259" key="1">
    <source>
        <dbReference type="PROSITE" id="PS51671"/>
    </source>
</evidence>
<protein>
    <submittedName>
        <fullName evidence="2">ACT domain-containing protein</fullName>
    </submittedName>
</protein>
<dbReference type="EMBL" id="DVFZ01000123">
    <property type="protein sequence ID" value="HIQ84085.1"/>
    <property type="molecule type" value="Genomic_DNA"/>
</dbReference>
<evidence type="ECO:0000313" key="2">
    <source>
        <dbReference type="EMBL" id="HIQ84085.1"/>
    </source>
</evidence>
<organism evidence="2 3">
    <name type="scientific">Candidatus Pullichristensenella stercorigallinarum</name>
    <dbReference type="NCBI Taxonomy" id="2840909"/>
    <lineage>
        <taxon>Bacteria</taxon>
        <taxon>Bacillati</taxon>
        <taxon>Bacillota</taxon>
        <taxon>Clostridia</taxon>
        <taxon>Candidatus Pullichristensenella</taxon>
    </lineage>
</organism>
<dbReference type="InterPro" id="IPR008310">
    <property type="entry name" value="UPF0735_ACT_dom-cont"/>
</dbReference>
<sequence length="145" mass="15943">MLKDYLIVEKSALPDYFLKVVEARRLLESGACGQVSGACEQVGISRSTYYKYKDKVIEPTRLTVGRKAVLLLMLDHESGVLSKVLNRLSGFAVNILTITQSLPIHDRASVTVSMDISELNDTLEAMLEALSQVTGVESLRLVAVE</sequence>
<dbReference type="PIRSF" id="PIRSF025624">
    <property type="entry name" value="ACT_PheB"/>
    <property type="match status" value="1"/>
</dbReference>
<dbReference type="PROSITE" id="PS51671">
    <property type="entry name" value="ACT"/>
    <property type="match status" value="1"/>
</dbReference>
<dbReference type="AlphaFoldDB" id="A0A9D0ZP97"/>
<accession>A0A9D0ZP97</accession>
<comment type="caution">
    <text evidence="2">The sequence shown here is derived from an EMBL/GenBank/DDBJ whole genome shotgun (WGS) entry which is preliminary data.</text>
</comment>
<reference evidence="2" key="1">
    <citation type="submission" date="2020-10" db="EMBL/GenBank/DDBJ databases">
        <authorList>
            <person name="Gilroy R."/>
        </authorList>
    </citation>
    <scope>NUCLEOTIDE SEQUENCE</scope>
    <source>
        <strain evidence="2">ChiSjej6B24-2974</strain>
    </source>
</reference>